<protein>
    <submittedName>
        <fullName evidence="11">Kinase-like protein</fullName>
    </submittedName>
</protein>
<comment type="similarity">
    <text evidence="6">Belongs to the protein kinase superfamily. STE Ser/Thr protein kinase family. MAP kinase kinase subfamily.</text>
</comment>
<feature type="domain" description="Protein kinase" evidence="10">
    <location>
        <begin position="97"/>
        <end position="391"/>
    </location>
</feature>
<dbReference type="STRING" id="58919.A0A316ZCZ7"/>
<evidence type="ECO:0000256" key="7">
    <source>
        <dbReference type="PROSITE-ProRule" id="PRU10141"/>
    </source>
</evidence>
<evidence type="ECO:0000256" key="6">
    <source>
        <dbReference type="ARBA" id="ARBA00038035"/>
    </source>
</evidence>
<dbReference type="PROSITE" id="PS50011">
    <property type="entry name" value="PROTEIN_KINASE_DOM"/>
    <property type="match status" value="1"/>
</dbReference>
<reference evidence="11 12" key="1">
    <citation type="journal article" date="2018" name="Mol. Biol. Evol.">
        <title>Broad Genomic Sampling Reveals a Smut Pathogenic Ancestry of the Fungal Clade Ustilaginomycotina.</title>
        <authorList>
            <person name="Kijpornyongpan T."/>
            <person name="Mondo S.J."/>
            <person name="Barry K."/>
            <person name="Sandor L."/>
            <person name="Lee J."/>
            <person name="Lipzen A."/>
            <person name="Pangilinan J."/>
            <person name="LaButti K."/>
            <person name="Hainaut M."/>
            <person name="Henrissat B."/>
            <person name="Grigoriev I.V."/>
            <person name="Spatafora J.W."/>
            <person name="Aime M.C."/>
        </authorList>
    </citation>
    <scope>NUCLEOTIDE SEQUENCE [LARGE SCALE GENOMIC DNA]</scope>
    <source>
        <strain evidence="11 12">MCA 4186</strain>
    </source>
</reference>
<evidence type="ECO:0000256" key="5">
    <source>
        <dbReference type="ARBA" id="ARBA00022840"/>
    </source>
</evidence>
<dbReference type="GO" id="GO:0004712">
    <property type="term" value="F:protein serine/threonine/tyrosine kinase activity"/>
    <property type="evidence" value="ECO:0007669"/>
    <property type="project" value="UniProtKB-ARBA"/>
</dbReference>
<feature type="compositionally biased region" description="Polar residues" evidence="9">
    <location>
        <begin position="19"/>
        <end position="28"/>
    </location>
</feature>
<dbReference type="InterPro" id="IPR017441">
    <property type="entry name" value="Protein_kinase_ATP_BS"/>
</dbReference>
<dbReference type="PANTHER" id="PTHR47448">
    <property type="entry name" value="DUAL SPECIFICITY MITOGEN-ACTIVATED PROTEIN KINASE KINASE DSOR1-LIKE PROTEIN"/>
    <property type="match status" value="1"/>
</dbReference>
<evidence type="ECO:0000256" key="9">
    <source>
        <dbReference type="SAM" id="MobiDB-lite"/>
    </source>
</evidence>
<feature type="region of interest" description="Disordered" evidence="9">
    <location>
        <begin position="14"/>
        <end position="36"/>
    </location>
</feature>
<keyword evidence="1 8" id="KW-0723">Serine/threonine-protein kinase</keyword>
<dbReference type="InterPro" id="IPR049613">
    <property type="entry name" value="Byr1-like_cat"/>
</dbReference>
<dbReference type="PANTHER" id="PTHR47448:SF1">
    <property type="entry name" value="SERINE_THREONINE-PROTEIN KINASE STE7 HOMOLOG"/>
    <property type="match status" value="1"/>
</dbReference>
<evidence type="ECO:0000313" key="11">
    <source>
        <dbReference type="EMBL" id="PWN99570.1"/>
    </source>
</evidence>
<evidence type="ECO:0000256" key="2">
    <source>
        <dbReference type="ARBA" id="ARBA00022679"/>
    </source>
</evidence>
<evidence type="ECO:0000313" key="12">
    <source>
        <dbReference type="Proteomes" id="UP000245946"/>
    </source>
</evidence>
<keyword evidence="3 7" id="KW-0547">Nucleotide-binding</keyword>
<dbReference type="InterPro" id="IPR000719">
    <property type="entry name" value="Prot_kinase_dom"/>
</dbReference>
<dbReference type="PROSITE" id="PS00108">
    <property type="entry name" value="PROTEIN_KINASE_ST"/>
    <property type="match status" value="1"/>
</dbReference>
<dbReference type="GO" id="GO:0000165">
    <property type="term" value="P:MAPK cascade"/>
    <property type="evidence" value="ECO:0007669"/>
    <property type="project" value="UniProtKB-ARBA"/>
</dbReference>
<dbReference type="GeneID" id="37268370"/>
<dbReference type="Pfam" id="PF00069">
    <property type="entry name" value="Pkinase"/>
    <property type="match status" value="1"/>
</dbReference>
<dbReference type="InterPro" id="IPR008271">
    <property type="entry name" value="Ser/Thr_kinase_AS"/>
</dbReference>
<keyword evidence="2" id="KW-0808">Transferase</keyword>
<evidence type="ECO:0000256" key="1">
    <source>
        <dbReference type="ARBA" id="ARBA00022527"/>
    </source>
</evidence>
<evidence type="ECO:0000256" key="3">
    <source>
        <dbReference type="ARBA" id="ARBA00022741"/>
    </source>
</evidence>
<accession>A0A316ZCZ7</accession>
<gene>
    <name evidence="11" type="ORF">FA09DRAFT_315954</name>
</gene>
<dbReference type="InterPro" id="IPR011009">
    <property type="entry name" value="Kinase-like_dom_sf"/>
</dbReference>
<evidence type="ECO:0000256" key="8">
    <source>
        <dbReference type="RuleBase" id="RU000304"/>
    </source>
</evidence>
<dbReference type="SUPFAM" id="SSF56112">
    <property type="entry name" value="Protein kinase-like (PK-like)"/>
    <property type="match status" value="1"/>
</dbReference>
<organism evidence="11 12">
    <name type="scientific">Tilletiopsis washingtonensis</name>
    <dbReference type="NCBI Taxonomy" id="58919"/>
    <lineage>
        <taxon>Eukaryota</taxon>
        <taxon>Fungi</taxon>
        <taxon>Dikarya</taxon>
        <taxon>Basidiomycota</taxon>
        <taxon>Ustilaginomycotina</taxon>
        <taxon>Exobasidiomycetes</taxon>
        <taxon>Entylomatales</taxon>
        <taxon>Entylomatales incertae sedis</taxon>
        <taxon>Tilletiopsis</taxon>
    </lineage>
</organism>
<keyword evidence="4 11" id="KW-0418">Kinase</keyword>
<keyword evidence="12" id="KW-1185">Reference proteome</keyword>
<dbReference type="PROSITE" id="PS00107">
    <property type="entry name" value="PROTEIN_KINASE_ATP"/>
    <property type="match status" value="1"/>
</dbReference>
<proteinExistence type="inferred from homology"/>
<dbReference type="RefSeq" id="XP_025599849.1">
    <property type="nucleotide sequence ID" value="XM_025740826.1"/>
</dbReference>
<dbReference type="FunFam" id="3.30.200.20:FF:000040">
    <property type="entry name" value="Dual specificity mitogen-activated protein kinase kinase"/>
    <property type="match status" value="1"/>
</dbReference>
<evidence type="ECO:0000259" key="10">
    <source>
        <dbReference type="PROSITE" id="PS50011"/>
    </source>
</evidence>
<dbReference type="CDD" id="cd06620">
    <property type="entry name" value="PKc_Byr1_like"/>
    <property type="match status" value="1"/>
</dbReference>
<feature type="region of interest" description="Disordered" evidence="9">
    <location>
        <begin position="298"/>
        <end position="325"/>
    </location>
</feature>
<dbReference type="Proteomes" id="UP000245946">
    <property type="component" value="Unassembled WGS sequence"/>
</dbReference>
<dbReference type="SMART" id="SM00220">
    <property type="entry name" value="S_TKc"/>
    <property type="match status" value="1"/>
</dbReference>
<dbReference type="Gene3D" id="3.30.200.20">
    <property type="entry name" value="Phosphorylase Kinase, domain 1"/>
    <property type="match status" value="1"/>
</dbReference>
<dbReference type="GO" id="GO:0004674">
    <property type="term" value="F:protein serine/threonine kinase activity"/>
    <property type="evidence" value="ECO:0007669"/>
    <property type="project" value="UniProtKB-KW"/>
</dbReference>
<evidence type="ECO:0000256" key="4">
    <source>
        <dbReference type="ARBA" id="ARBA00022777"/>
    </source>
</evidence>
<dbReference type="InterPro" id="IPR050915">
    <property type="entry name" value="MAP_kinase_kinase"/>
</dbReference>
<keyword evidence="5 7" id="KW-0067">ATP-binding</keyword>
<dbReference type="AlphaFoldDB" id="A0A316ZCZ7"/>
<sequence length="409" mass="44064">MASIRKKRNFKGLALAESPLSTPSPQSTAGAASGRASGSALPSALASGSSASLALRGGAGSAIDPASGANYHNKLSEQLANLELGIEYKLDLKNEDLKHLSELGSGNSGTVTKVLHEKSATTMAKKVVFIDAKPTVRKQILRELQILHECNSKYIVSFYGAYISEPHICMCMEFMDKGSLDNIYKKWGPVPVDVVGRIVVVVVQGLTYLYDVHRIIHRDVKPSNILVNGQGQIKICDFGVSGELINSIADTFVGTSTYMSPERIQGDQYSVKSDVWSLGISVIELVLGRFPFAEASESDDEVPEELRGTLSPTNPSRRAGQGGARAGVSLEGTGAQMSILDLLQHIVNEPPPRLPADGGFPHSLETFVDTCLLKDPVLRPSPKDLTTHPFVVESERDKVDLKAWVQTLV</sequence>
<dbReference type="Gene3D" id="1.10.510.10">
    <property type="entry name" value="Transferase(Phosphotransferase) domain 1"/>
    <property type="match status" value="1"/>
</dbReference>
<dbReference type="OrthoDB" id="10252354at2759"/>
<dbReference type="EMBL" id="KZ819287">
    <property type="protein sequence ID" value="PWN99570.1"/>
    <property type="molecule type" value="Genomic_DNA"/>
</dbReference>
<dbReference type="GO" id="GO:0005524">
    <property type="term" value="F:ATP binding"/>
    <property type="evidence" value="ECO:0007669"/>
    <property type="project" value="UniProtKB-UniRule"/>
</dbReference>
<feature type="binding site" evidence="7">
    <location>
        <position position="126"/>
    </location>
    <ligand>
        <name>ATP</name>
        <dbReference type="ChEBI" id="CHEBI:30616"/>
    </ligand>
</feature>
<name>A0A316ZCZ7_9BASI</name>